<comment type="caution">
    <text evidence="2">The sequence shown here is derived from an EMBL/GenBank/DDBJ whole genome shotgun (WGS) entry which is preliminary data.</text>
</comment>
<keyword evidence="3" id="KW-1185">Reference proteome</keyword>
<feature type="domain" description="DUF5689" evidence="1">
    <location>
        <begin position="251"/>
        <end position="445"/>
    </location>
</feature>
<organism evidence="2 3">
    <name type="scientific">Taibaiella soli</name>
    <dbReference type="NCBI Taxonomy" id="1649169"/>
    <lineage>
        <taxon>Bacteria</taxon>
        <taxon>Pseudomonadati</taxon>
        <taxon>Bacteroidota</taxon>
        <taxon>Chitinophagia</taxon>
        <taxon>Chitinophagales</taxon>
        <taxon>Chitinophagaceae</taxon>
        <taxon>Taibaiella</taxon>
    </lineage>
</organism>
<protein>
    <recommendedName>
        <fullName evidence="1">DUF5689 domain-containing protein</fullName>
    </recommendedName>
</protein>
<evidence type="ECO:0000313" key="2">
    <source>
        <dbReference type="EMBL" id="PZF71982.1"/>
    </source>
</evidence>
<feature type="domain" description="DUF5689" evidence="1">
    <location>
        <begin position="24"/>
        <end position="238"/>
    </location>
</feature>
<name>A0A2W2AEI6_9BACT</name>
<sequence length="446" mass="47182">MKKNFDAPPDSSNYDPNLPTSGSLAKARALLAGTVAVPIDSDWTISATVIADDRSGNLYKQIVVDDGTTGMTLLLEANNLYGNYPVGRKIYLKTKGLYIGMYGGLPQIGMIDETGSMIGIPSTLIGGHVIKGDFPHPVIPDTVSLNDLNDGLLNRLIYIKDVEFAGSNLGMSYAQPSAIASGTSRTVEDCAGNTITLRTSGYANFQPYIVPSGKGGIAGIYTTYNGTPQLILRDTTDVTMYGERCGANTPFITIDSMQKMYTGADAVMPTAKISCIVISDRANGNTTASNVIVQDASGRGVVMYFSGSGNTPTYDMGDSLVVDITAMTLTTYQGGLELKANTSKVVNYKGNHAVTPLSISLDDLNASFITYQSTLVEIKNATVSGGGTYSGNKTLNDGTSTISLYTTSAAGFASQPVPTTPMTYRGIATPYTNGNEIKLRNLNDVY</sequence>
<dbReference type="Pfam" id="PF18942">
    <property type="entry name" value="DUF5689"/>
    <property type="match status" value="2"/>
</dbReference>
<dbReference type="EMBL" id="QKTW01000020">
    <property type="protein sequence ID" value="PZF71982.1"/>
    <property type="molecule type" value="Genomic_DNA"/>
</dbReference>
<gene>
    <name evidence="2" type="ORF">DN068_15210</name>
</gene>
<accession>A0A2W2AEI6</accession>
<proteinExistence type="predicted"/>
<dbReference type="InterPro" id="IPR043744">
    <property type="entry name" value="DUF5689"/>
</dbReference>
<evidence type="ECO:0000259" key="1">
    <source>
        <dbReference type="Pfam" id="PF18942"/>
    </source>
</evidence>
<reference evidence="2 3" key="1">
    <citation type="submission" date="2018-06" db="EMBL/GenBank/DDBJ databases">
        <title>Mucibacter soli gen. nov., sp. nov., a new member of the family Chitinophagaceae producing mucin.</title>
        <authorList>
            <person name="Kim M.-K."/>
            <person name="Park S."/>
            <person name="Kim T.-S."/>
            <person name="Joung Y."/>
            <person name="Han J.-H."/>
            <person name="Kim S.B."/>
        </authorList>
    </citation>
    <scope>NUCLEOTIDE SEQUENCE [LARGE SCALE GENOMIC DNA]</scope>
    <source>
        <strain evidence="2 3">R1-15</strain>
    </source>
</reference>
<evidence type="ECO:0000313" key="3">
    <source>
        <dbReference type="Proteomes" id="UP000248745"/>
    </source>
</evidence>
<dbReference type="Proteomes" id="UP000248745">
    <property type="component" value="Unassembled WGS sequence"/>
</dbReference>
<dbReference type="AlphaFoldDB" id="A0A2W2AEI6"/>